<comment type="caution">
    <text evidence="7">The sequence shown here is derived from an EMBL/GenBank/DDBJ whole genome shotgun (WGS) entry which is preliminary data.</text>
</comment>
<proteinExistence type="inferred from homology"/>
<reference evidence="7" key="1">
    <citation type="submission" date="2021-04" db="EMBL/GenBank/DDBJ databases">
        <title>Proteiniclasticum sedimins sp. nov., an obligate anaerobic bacterium isolated from anaerobic sludge.</title>
        <authorList>
            <person name="Liu J."/>
        </authorList>
    </citation>
    <scope>NUCLEOTIDE SEQUENCE</scope>
    <source>
        <strain evidence="7">BAD-10</strain>
    </source>
</reference>
<dbReference type="PANTHER" id="PTHR43673">
    <property type="entry name" value="NAD(P)H NITROREDUCTASE YDGI-RELATED"/>
    <property type="match status" value="1"/>
</dbReference>
<name>A0A941HQY1_9CLOT</name>
<evidence type="ECO:0000256" key="3">
    <source>
        <dbReference type="ARBA" id="ARBA00022630"/>
    </source>
</evidence>
<dbReference type="RefSeq" id="WP_211800723.1">
    <property type="nucleotide sequence ID" value="NZ_JAGSCS010000006.1"/>
</dbReference>
<dbReference type="AlphaFoldDB" id="A0A941HQY1"/>
<evidence type="ECO:0000256" key="5">
    <source>
        <dbReference type="ARBA" id="ARBA00023002"/>
    </source>
</evidence>
<dbReference type="PANTHER" id="PTHR43673:SF2">
    <property type="entry name" value="NITROREDUCTASE"/>
    <property type="match status" value="1"/>
</dbReference>
<keyword evidence="5" id="KW-0560">Oxidoreductase</keyword>
<dbReference type="Gene3D" id="3.40.109.10">
    <property type="entry name" value="NADH Oxidase"/>
    <property type="match status" value="1"/>
</dbReference>
<evidence type="ECO:0000256" key="2">
    <source>
        <dbReference type="ARBA" id="ARBA00007118"/>
    </source>
</evidence>
<evidence type="ECO:0000313" key="7">
    <source>
        <dbReference type="EMBL" id="MBR0575998.1"/>
    </source>
</evidence>
<dbReference type="Proteomes" id="UP000675379">
    <property type="component" value="Unassembled WGS sequence"/>
</dbReference>
<dbReference type="EMBL" id="JAGSCS010000006">
    <property type="protein sequence ID" value="MBR0575998.1"/>
    <property type="molecule type" value="Genomic_DNA"/>
</dbReference>
<protein>
    <recommendedName>
        <fullName evidence="6">Putative nitroreductase TM1586 domain-containing protein</fullName>
    </recommendedName>
</protein>
<gene>
    <name evidence="7" type="ORF">KCG48_06545</name>
</gene>
<evidence type="ECO:0000259" key="6">
    <source>
        <dbReference type="Pfam" id="PF14512"/>
    </source>
</evidence>
<dbReference type="GO" id="GO:0016491">
    <property type="term" value="F:oxidoreductase activity"/>
    <property type="evidence" value="ECO:0007669"/>
    <property type="project" value="UniProtKB-KW"/>
</dbReference>
<organism evidence="7 8">
    <name type="scientific">Proteiniclasticum sediminis</name>
    <dbReference type="NCBI Taxonomy" id="2804028"/>
    <lineage>
        <taxon>Bacteria</taxon>
        <taxon>Bacillati</taxon>
        <taxon>Bacillota</taxon>
        <taxon>Clostridia</taxon>
        <taxon>Eubacteriales</taxon>
        <taxon>Clostridiaceae</taxon>
        <taxon>Proteiniclasticum</taxon>
    </lineage>
</organism>
<accession>A0A941HQY1</accession>
<comment type="similarity">
    <text evidence="2">Belongs to the nitroreductase family.</text>
</comment>
<feature type="domain" description="Putative nitroreductase TM1586" evidence="6">
    <location>
        <begin position="2"/>
        <end position="232"/>
    </location>
</feature>
<evidence type="ECO:0000256" key="1">
    <source>
        <dbReference type="ARBA" id="ARBA00001917"/>
    </source>
</evidence>
<dbReference type="Gene3D" id="3.40.109.30">
    <property type="entry name" value="putative nitroreductase (tm1586), domain 2"/>
    <property type="match status" value="1"/>
</dbReference>
<keyword evidence="4" id="KW-0288">FMN</keyword>
<keyword evidence="3" id="KW-0285">Flavoprotein</keyword>
<keyword evidence="8" id="KW-1185">Reference proteome</keyword>
<evidence type="ECO:0000256" key="4">
    <source>
        <dbReference type="ARBA" id="ARBA00022643"/>
    </source>
</evidence>
<dbReference type="SUPFAM" id="SSF55469">
    <property type="entry name" value="FMN-dependent nitroreductase-like"/>
    <property type="match status" value="2"/>
</dbReference>
<dbReference type="InterPro" id="IPR029478">
    <property type="entry name" value="TM1586_NiRdase"/>
</dbReference>
<evidence type="ECO:0000313" key="8">
    <source>
        <dbReference type="Proteomes" id="UP000675379"/>
    </source>
</evidence>
<dbReference type="Pfam" id="PF14512">
    <property type="entry name" value="TM1586_NiRdase"/>
    <property type="match status" value="1"/>
</dbReference>
<comment type="cofactor">
    <cofactor evidence="1">
        <name>FMN</name>
        <dbReference type="ChEBI" id="CHEBI:58210"/>
    </cofactor>
</comment>
<dbReference type="InterPro" id="IPR000415">
    <property type="entry name" value="Nitroreductase-like"/>
</dbReference>
<sequence length="268" mass="30624">MELYENIFKRKSTKAFQMDSLDEDSLRRVEEILKTAPNLFEGMKVTYGLLREGKEFSEKATGILGAYTRVKAPHFLILTMEPKPGFRQATGYSLAHVVLALNDLGIATCITYPGADKEVLQKYLEIPEEEVPVLFVAFGNPQNPAELYPPLDYYKRRGLSDIIIQGPVKRKYKPLFEAVRLAPSSFNTQPWRFSVDGNKVHVARVKLGFVKNKLFSSLNKIDMGIALAYLLIAIKAKNFKFNLIKEEFSHPEMEYMITVEILEEPRRP</sequence>
<dbReference type="CDD" id="cd02062">
    <property type="entry name" value="Nitro_FMN_reductase"/>
    <property type="match status" value="1"/>
</dbReference>